<feature type="region of interest" description="Disordered" evidence="5">
    <location>
        <begin position="1"/>
        <end position="24"/>
    </location>
</feature>
<keyword evidence="4" id="KW-0560">Oxidoreductase</keyword>
<dbReference type="Gene3D" id="3.90.700.10">
    <property type="entry name" value="Succinate dehydrogenase/fumarate reductase flavoprotein, catalytic domain"/>
    <property type="match status" value="2"/>
</dbReference>
<reference evidence="8" key="1">
    <citation type="journal article" date="2019" name="Int. J. Syst. Evol. Microbiol.">
        <title>The Global Catalogue of Microorganisms (GCM) 10K type strain sequencing project: providing services to taxonomists for standard genome sequencing and annotation.</title>
        <authorList>
            <consortium name="The Broad Institute Genomics Platform"/>
            <consortium name="The Broad Institute Genome Sequencing Center for Infectious Disease"/>
            <person name="Wu L."/>
            <person name="Ma J."/>
        </authorList>
    </citation>
    <scope>NUCLEOTIDE SEQUENCE [LARGE SCALE GENOMIC DNA]</scope>
    <source>
        <strain evidence="8">JCM 17459</strain>
    </source>
</reference>
<evidence type="ECO:0000256" key="1">
    <source>
        <dbReference type="ARBA" id="ARBA00001974"/>
    </source>
</evidence>
<dbReference type="Proteomes" id="UP001499841">
    <property type="component" value="Unassembled WGS sequence"/>
</dbReference>
<protein>
    <submittedName>
        <fullName evidence="7">FAD-dependent oxidoreductase</fullName>
    </submittedName>
</protein>
<gene>
    <name evidence="7" type="ORF">GCM10022262_22340</name>
</gene>
<dbReference type="RefSeq" id="WP_345041076.1">
    <property type="nucleotide sequence ID" value="NZ_BAABBA010000010.1"/>
</dbReference>
<comment type="caution">
    <text evidence="7">The sequence shown here is derived from an EMBL/GenBank/DDBJ whole genome shotgun (WGS) entry which is preliminary data.</text>
</comment>
<evidence type="ECO:0000256" key="3">
    <source>
        <dbReference type="ARBA" id="ARBA00022827"/>
    </source>
</evidence>
<sequence>MQSDGKKAAARSQGLGGAGARATTHRGSIGTVSQLGLPDEVDVAIVGSGGAGLMAALTAAKQGARVLVVESRELVGGATGISAGAAWIPNHGFSTKQLKVRDDLDQVRRYMYGQGRDKTLDHDIVETFLQTGPHVARYIEEHTAFGWIPAIWPDYRSDIDGASVGRALFPGPFSPERLGEAAKYVRPALTTGMAKNPLPFWMLNGISPDDVWMAGPALVGALLDASLRNGVDVRVEAPAVRLVTDESGVSGVVVRADGVERTVRATRGVLLTTGGYETNDELTTKHLGAPFGTQVSPKGHDGIAVQLAEEIGADLTGMEDAWWMPGVQLPGEELEGRPLARVFLGERALPHSIMVNRKGERFANEALAYDQFGAIMSETDPATGEKPNAEAWLIFDQNYWEKFGIFGVTPGGEVPEYLHRADTLAGLAAQIGVDEVGLLRTVDEFNPHAARGQDPKFNRGGTLFDRYFGAYYPRLGKASPDALFPAATARARTAIAKLIGPVANKAAAGTAKKADFDRLRSLVVGPLAAIMRPVLKSPRSSVLGPVDTAPYYALKVEASALGTVGGPKTDARGQVLDTEGRVIPGLYSAGNAGGAPTKGFYGGAGGTISLGLVFGHIAGREAAGQQVNA</sequence>
<keyword evidence="8" id="KW-1185">Reference proteome</keyword>
<proteinExistence type="predicted"/>
<dbReference type="PRINTS" id="PR00420">
    <property type="entry name" value="RNGMNOXGNASE"/>
</dbReference>
<dbReference type="InterPro" id="IPR003953">
    <property type="entry name" value="FAD-dep_OxRdtase_2_FAD-bd"/>
</dbReference>
<dbReference type="PANTHER" id="PTHR43400">
    <property type="entry name" value="FUMARATE REDUCTASE"/>
    <property type="match status" value="1"/>
</dbReference>
<dbReference type="InterPro" id="IPR027477">
    <property type="entry name" value="Succ_DH/fumarate_Rdtase_cat_sf"/>
</dbReference>
<dbReference type="InterPro" id="IPR036188">
    <property type="entry name" value="FAD/NAD-bd_sf"/>
</dbReference>
<name>A0ABP8EV58_9MICO</name>
<organism evidence="7 8">
    <name type="scientific">Georgenia daeguensis</name>
    <dbReference type="NCBI Taxonomy" id="908355"/>
    <lineage>
        <taxon>Bacteria</taxon>
        <taxon>Bacillati</taxon>
        <taxon>Actinomycetota</taxon>
        <taxon>Actinomycetes</taxon>
        <taxon>Micrococcales</taxon>
        <taxon>Bogoriellaceae</taxon>
        <taxon>Georgenia</taxon>
    </lineage>
</organism>
<dbReference type="SUPFAM" id="SSF56425">
    <property type="entry name" value="Succinate dehydrogenase/fumarate reductase flavoprotein, catalytic domain"/>
    <property type="match status" value="1"/>
</dbReference>
<keyword evidence="2" id="KW-0285">Flavoprotein</keyword>
<dbReference type="Gene3D" id="3.50.50.60">
    <property type="entry name" value="FAD/NAD(P)-binding domain"/>
    <property type="match status" value="2"/>
</dbReference>
<evidence type="ECO:0000256" key="4">
    <source>
        <dbReference type="ARBA" id="ARBA00023002"/>
    </source>
</evidence>
<dbReference type="SUPFAM" id="SSF51905">
    <property type="entry name" value="FAD/NAD(P)-binding domain"/>
    <property type="match status" value="1"/>
</dbReference>
<accession>A0ABP8EV58</accession>
<keyword evidence="3" id="KW-0274">FAD</keyword>
<evidence type="ECO:0000259" key="6">
    <source>
        <dbReference type="Pfam" id="PF00890"/>
    </source>
</evidence>
<dbReference type="InterPro" id="IPR050315">
    <property type="entry name" value="FAD-oxidoreductase_2"/>
</dbReference>
<comment type="cofactor">
    <cofactor evidence="1">
        <name>FAD</name>
        <dbReference type="ChEBI" id="CHEBI:57692"/>
    </cofactor>
</comment>
<dbReference type="PANTHER" id="PTHR43400:SF10">
    <property type="entry name" value="3-OXOSTEROID 1-DEHYDROGENASE"/>
    <property type="match status" value="1"/>
</dbReference>
<dbReference type="EMBL" id="BAABBA010000010">
    <property type="protein sequence ID" value="GAA4287874.1"/>
    <property type="molecule type" value="Genomic_DNA"/>
</dbReference>
<evidence type="ECO:0000256" key="2">
    <source>
        <dbReference type="ARBA" id="ARBA00022630"/>
    </source>
</evidence>
<evidence type="ECO:0000256" key="5">
    <source>
        <dbReference type="SAM" id="MobiDB-lite"/>
    </source>
</evidence>
<evidence type="ECO:0000313" key="8">
    <source>
        <dbReference type="Proteomes" id="UP001499841"/>
    </source>
</evidence>
<dbReference type="Pfam" id="PF00890">
    <property type="entry name" value="FAD_binding_2"/>
    <property type="match status" value="1"/>
</dbReference>
<feature type="domain" description="FAD-dependent oxidoreductase 2 FAD-binding" evidence="6">
    <location>
        <begin position="42"/>
        <end position="607"/>
    </location>
</feature>
<evidence type="ECO:0000313" key="7">
    <source>
        <dbReference type="EMBL" id="GAA4287874.1"/>
    </source>
</evidence>